<evidence type="ECO:0000256" key="2">
    <source>
        <dbReference type="SAM" id="MobiDB-lite"/>
    </source>
</evidence>
<proteinExistence type="predicted"/>
<organism evidence="4 5">
    <name type="scientific">Tegillarca granosa</name>
    <name type="common">Malaysian cockle</name>
    <name type="synonym">Anadara granosa</name>
    <dbReference type="NCBI Taxonomy" id="220873"/>
    <lineage>
        <taxon>Eukaryota</taxon>
        <taxon>Metazoa</taxon>
        <taxon>Spiralia</taxon>
        <taxon>Lophotrochozoa</taxon>
        <taxon>Mollusca</taxon>
        <taxon>Bivalvia</taxon>
        <taxon>Autobranchia</taxon>
        <taxon>Pteriomorphia</taxon>
        <taxon>Arcoida</taxon>
        <taxon>Arcoidea</taxon>
        <taxon>Arcidae</taxon>
        <taxon>Tegillarca</taxon>
    </lineage>
</organism>
<dbReference type="InterPro" id="IPR018378">
    <property type="entry name" value="C-type_lectin_CS"/>
</dbReference>
<name>A0ABQ9EZ50_TEGGR</name>
<dbReference type="EMBL" id="JARBDR010000657">
    <property type="protein sequence ID" value="KAJ8308578.1"/>
    <property type="molecule type" value="Genomic_DNA"/>
</dbReference>
<accession>A0ABQ9EZ50</accession>
<dbReference type="Pfam" id="PF00059">
    <property type="entry name" value="Lectin_C"/>
    <property type="match status" value="1"/>
</dbReference>
<evidence type="ECO:0000313" key="5">
    <source>
        <dbReference type="Proteomes" id="UP001217089"/>
    </source>
</evidence>
<evidence type="ECO:0000313" key="4">
    <source>
        <dbReference type="EMBL" id="KAJ8308578.1"/>
    </source>
</evidence>
<dbReference type="CDD" id="cd00037">
    <property type="entry name" value="CLECT"/>
    <property type="match status" value="1"/>
</dbReference>
<feature type="region of interest" description="Disordered" evidence="2">
    <location>
        <begin position="112"/>
        <end position="164"/>
    </location>
</feature>
<gene>
    <name evidence="4" type="ORF">KUTeg_013452</name>
</gene>
<feature type="domain" description="C-type lectin" evidence="3">
    <location>
        <begin position="1"/>
        <end position="90"/>
    </location>
</feature>
<dbReference type="InterPro" id="IPR050111">
    <property type="entry name" value="C-type_lectin/snaclec_domain"/>
</dbReference>
<keyword evidence="1" id="KW-1015">Disulfide bond</keyword>
<protein>
    <recommendedName>
        <fullName evidence="3">C-type lectin domain-containing protein</fullName>
    </recommendedName>
</protein>
<evidence type="ECO:0000256" key="1">
    <source>
        <dbReference type="ARBA" id="ARBA00023157"/>
    </source>
</evidence>
<reference evidence="4 5" key="1">
    <citation type="submission" date="2022-12" db="EMBL/GenBank/DDBJ databases">
        <title>Chromosome-level genome of Tegillarca granosa.</title>
        <authorList>
            <person name="Kim J."/>
        </authorList>
    </citation>
    <scope>NUCLEOTIDE SEQUENCE [LARGE SCALE GENOMIC DNA]</scope>
    <source>
        <strain evidence="4">Teg-2019</strain>
        <tissue evidence="4">Adductor muscle</tissue>
    </source>
</reference>
<dbReference type="InterPro" id="IPR016187">
    <property type="entry name" value="CTDL_fold"/>
</dbReference>
<dbReference type="PROSITE" id="PS50041">
    <property type="entry name" value="C_TYPE_LECTIN_2"/>
    <property type="match status" value="1"/>
</dbReference>
<dbReference type="PANTHER" id="PTHR22803">
    <property type="entry name" value="MANNOSE, PHOSPHOLIPASE, LECTIN RECEPTOR RELATED"/>
    <property type="match status" value="1"/>
</dbReference>
<keyword evidence="5" id="KW-1185">Reference proteome</keyword>
<feature type="compositionally biased region" description="Low complexity" evidence="2">
    <location>
        <begin position="112"/>
        <end position="146"/>
    </location>
</feature>
<dbReference type="InterPro" id="IPR016186">
    <property type="entry name" value="C-type_lectin-like/link_sf"/>
</dbReference>
<comment type="caution">
    <text evidence="4">The sequence shown here is derived from an EMBL/GenBank/DDBJ whole genome shotgun (WGS) entry which is preliminary data.</text>
</comment>
<dbReference type="PROSITE" id="PS00615">
    <property type="entry name" value="C_TYPE_LECTIN_1"/>
    <property type="match status" value="1"/>
</dbReference>
<dbReference type="SUPFAM" id="SSF56436">
    <property type="entry name" value="C-type lectin-like"/>
    <property type="match status" value="1"/>
</dbReference>
<dbReference type="Gene3D" id="3.10.100.10">
    <property type="entry name" value="Mannose-Binding Protein A, subunit A"/>
    <property type="match status" value="1"/>
</dbReference>
<evidence type="ECO:0000259" key="3">
    <source>
        <dbReference type="PROSITE" id="PS50041"/>
    </source>
</evidence>
<dbReference type="Proteomes" id="UP001217089">
    <property type="component" value="Unassembled WGS sequence"/>
</dbReference>
<dbReference type="InterPro" id="IPR001304">
    <property type="entry name" value="C-type_lectin-like"/>
</dbReference>
<sequence>MFVSCLFLEDADYWIGGSDWTVEGEWLWEPDGIPMTYTDWYPGQPNNGMAANAFPFAAQQEHQNCLAMLYDHKYKWIDSNCDDYKHTICEKRAVVPVTTPGFTDIYSTMKTTTTTPTTRTTTSSTTMTTTETPSTYTTAPPTTSAPTPRPTTPKEVVETQTPTTVKETPVMTTTMKQTTPEETMPKETTTTTMKTTTTEQEFVLIGRGIL</sequence>